<dbReference type="Pfam" id="PF08241">
    <property type="entry name" value="Methyltransf_11"/>
    <property type="match status" value="1"/>
</dbReference>
<dbReference type="GO" id="GO:0043770">
    <property type="term" value="F:demethylmenaquinone methyltransferase activity"/>
    <property type="evidence" value="ECO:0007669"/>
    <property type="project" value="UniProtKB-EC"/>
</dbReference>
<dbReference type="GO" id="GO:0008757">
    <property type="term" value="F:S-adenosylmethionine-dependent methyltransferase activity"/>
    <property type="evidence" value="ECO:0007669"/>
    <property type="project" value="InterPro"/>
</dbReference>
<sequence length="236" mass="26495">MLHLKEFLPGLRPGMALDVGTRYGEFAFTLAEAMPAGSRVIGLDCDEKTVEEAKEKNAGKGVEFVLGDGTHMDFSDNTFELAAISNTLHHIENYNAVLDEMFRVLRPGGVFLVNEMFSDGQNEAQQTHFLQHCFEAKLDMLSGGFQRPTWRKDEIIKILSRLPLTDVKTTELLEESKMDAKLAEKNEKLVRAVEKHACGRPEYETLLSEAKSIQTRCAQTGIQRCTQLVYIGRKAL</sequence>
<keyword evidence="2" id="KW-0808">Transferase</keyword>
<name>A0A174RBI2_9FIRM</name>
<dbReference type="EC" id="2.1.1.163" evidence="2"/>
<organism evidence="2 3">
    <name type="scientific">Anaerotruncus colihominis</name>
    <dbReference type="NCBI Taxonomy" id="169435"/>
    <lineage>
        <taxon>Bacteria</taxon>
        <taxon>Bacillati</taxon>
        <taxon>Bacillota</taxon>
        <taxon>Clostridia</taxon>
        <taxon>Eubacteriales</taxon>
        <taxon>Oscillospiraceae</taxon>
        <taxon>Anaerotruncus</taxon>
    </lineage>
</organism>
<proteinExistence type="predicted"/>
<evidence type="ECO:0000313" key="2">
    <source>
        <dbReference type="EMBL" id="CUP82804.1"/>
    </source>
</evidence>
<dbReference type="CDD" id="cd02440">
    <property type="entry name" value="AdoMet_MTases"/>
    <property type="match status" value="1"/>
</dbReference>
<accession>A0A174RBI2</accession>
<dbReference type="Proteomes" id="UP000095765">
    <property type="component" value="Unassembled WGS sequence"/>
</dbReference>
<feature type="domain" description="Methyltransferase type 11" evidence="1">
    <location>
        <begin position="17"/>
        <end position="112"/>
    </location>
</feature>
<dbReference type="InterPro" id="IPR029063">
    <property type="entry name" value="SAM-dependent_MTases_sf"/>
</dbReference>
<dbReference type="InterPro" id="IPR013216">
    <property type="entry name" value="Methyltransf_11"/>
</dbReference>
<dbReference type="OrthoDB" id="9808140at2"/>
<dbReference type="SUPFAM" id="SSF53335">
    <property type="entry name" value="S-adenosyl-L-methionine-dependent methyltransferases"/>
    <property type="match status" value="1"/>
</dbReference>
<dbReference type="EMBL" id="CZBE01000013">
    <property type="protein sequence ID" value="CUP82804.1"/>
    <property type="molecule type" value="Genomic_DNA"/>
</dbReference>
<protein>
    <submittedName>
        <fullName evidence="2">Demethylmenaquinone methyltransferase</fullName>
        <ecNumber evidence="2">2.1.1.163</ecNumber>
    </submittedName>
</protein>
<dbReference type="AlphaFoldDB" id="A0A174RBI2"/>
<reference evidence="2 3" key="1">
    <citation type="submission" date="2015-09" db="EMBL/GenBank/DDBJ databases">
        <authorList>
            <consortium name="Pathogen Informatics"/>
        </authorList>
    </citation>
    <scope>NUCLEOTIDE SEQUENCE [LARGE SCALE GENOMIC DNA]</scope>
    <source>
        <strain evidence="2 3">2789STDY5834939</strain>
    </source>
</reference>
<dbReference type="GO" id="GO:0032259">
    <property type="term" value="P:methylation"/>
    <property type="evidence" value="ECO:0007669"/>
    <property type="project" value="UniProtKB-KW"/>
</dbReference>
<dbReference type="Gene3D" id="3.40.50.150">
    <property type="entry name" value="Vaccinia Virus protein VP39"/>
    <property type="match status" value="1"/>
</dbReference>
<evidence type="ECO:0000259" key="1">
    <source>
        <dbReference type="Pfam" id="PF08241"/>
    </source>
</evidence>
<dbReference type="RefSeq" id="WP_055245333.1">
    <property type="nucleotide sequence ID" value="NZ_CZBE01000013.1"/>
</dbReference>
<dbReference type="PANTHER" id="PTHR43591">
    <property type="entry name" value="METHYLTRANSFERASE"/>
    <property type="match status" value="1"/>
</dbReference>
<gene>
    <name evidence="2" type="primary">ubiE_2</name>
    <name evidence="2" type="ORF">ERS852551_02084</name>
</gene>
<evidence type="ECO:0000313" key="3">
    <source>
        <dbReference type="Proteomes" id="UP000095765"/>
    </source>
</evidence>
<keyword evidence="2" id="KW-0489">Methyltransferase</keyword>